<proteinExistence type="predicted"/>
<reference evidence="1 2" key="1">
    <citation type="submission" date="2016-11" db="EMBL/GenBank/DDBJ databases">
        <authorList>
            <person name="Jaros S."/>
            <person name="Januszkiewicz K."/>
            <person name="Wedrychowicz H."/>
        </authorList>
    </citation>
    <scope>NUCLEOTIDE SEQUENCE [LARGE SCALE GENOMIC DNA]</scope>
    <source>
        <strain evidence="1 2">OK807</strain>
    </source>
</reference>
<dbReference type="EMBL" id="FPJO01000008">
    <property type="protein sequence ID" value="SFX97181.1"/>
    <property type="molecule type" value="Genomic_DNA"/>
</dbReference>
<name>A0A1K2BGR1_STRAR</name>
<evidence type="ECO:0008006" key="3">
    <source>
        <dbReference type="Google" id="ProtNLM"/>
    </source>
</evidence>
<evidence type="ECO:0000313" key="1">
    <source>
        <dbReference type="EMBL" id="SFX97181.1"/>
    </source>
</evidence>
<gene>
    <name evidence="1" type="ORF">SAMN02787144_1008226</name>
</gene>
<dbReference type="AlphaFoldDB" id="A0A1K2BGR1"/>
<dbReference type="OrthoDB" id="4306946at2"/>
<evidence type="ECO:0000313" key="2">
    <source>
        <dbReference type="Proteomes" id="UP000181909"/>
    </source>
</evidence>
<dbReference type="Proteomes" id="UP000181909">
    <property type="component" value="Unassembled WGS sequence"/>
</dbReference>
<sequence>MRTIETLAPQAGQIDTEGLRAFDADGLAGYVTDPAHPWWRRRACVVALAGRVPEHRVAGLIARVQDPRDVDEVRIALLDLLPDRAELLPWLGHEDRRQESSYGVSAAILKARGLLGDRSAAGELATLAAEPWPRLRAIGEAGLDALVARHGTDAVLADVGDARPEGRAFHVRMRHRAGQDVTDALADPDRAVAYLAQSLLTDPDRLRGYLGEAPTAEAKLWAAYALHRLTGDTAETRAIHDSLGRPRVEVDGLDDELRGVILQEYGHDCEEQSDPRWRVEAICAEPPVEPDEDEQLRRATAALTAAGLTPQPPVSCGEDHRQGGGTYHVIRSGKSKDGSEIFVSALGRFAGSYAPEPAARAALESAGFRWIDRATGAIRVTGLCVYYFGSREPLDIATLLFYWQD</sequence>
<protein>
    <recommendedName>
        <fullName evidence="3">HEAT repeat domain-containing protein</fullName>
    </recommendedName>
</protein>
<accession>A0A1K2BGR1</accession>
<organism evidence="1 2">
    <name type="scientific">Streptomyces atratus</name>
    <dbReference type="NCBI Taxonomy" id="1893"/>
    <lineage>
        <taxon>Bacteria</taxon>
        <taxon>Bacillati</taxon>
        <taxon>Actinomycetota</taxon>
        <taxon>Actinomycetes</taxon>
        <taxon>Kitasatosporales</taxon>
        <taxon>Streptomycetaceae</taxon>
        <taxon>Streptomyces</taxon>
    </lineage>
</organism>
<dbReference type="RefSeq" id="WP_072486016.1">
    <property type="nucleotide sequence ID" value="NZ_CP108276.1"/>
</dbReference>